<dbReference type="CDD" id="cd03134">
    <property type="entry name" value="GATase1_PfpI_like"/>
    <property type="match status" value="1"/>
</dbReference>
<evidence type="ECO:0000256" key="1">
    <source>
        <dbReference type="ARBA" id="ARBA00008542"/>
    </source>
</evidence>
<dbReference type="Gene3D" id="3.40.50.880">
    <property type="match status" value="1"/>
</dbReference>
<name>A0A4P8XHR8_9BACL</name>
<evidence type="ECO:0000313" key="4">
    <source>
        <dbReference type="Proteomes" id="UP000300879"/>
    </source>
</evidence>
<comment type="similarity">
    <text evidence="1">Belongs to the peptidase C56 family.</text>
</comment>
<reference evidence="3 4" key="1">
    <citation type="submission" date="2019-05" db="EMBL/GenBank/DDBJ databases">
        <authorList>
            <person name="Chen C."/>
        </authorList>
    </citation>
    <scope>NUCLEOTIDE SEQUENCE [LARGE SCALE GENOMIC DNA]</scope>
    <source>
        <strain evidence="3 4">HB172198</strain>
    </source>
</reference>
<sequence>MTEAKKIAFLLANDFEDSEMKNPYEAMIKNGHDNVIISLKENEELTGKQGSVSYQSHLAVKDAQASDYAAVIIPGGKSPSHLMDDKDIQAFVQEADQKGLTISAICHGPQILAAAGLLKGRTLTSYPGIQDEVREAGGQFVDQEVVTDGNLITSRTPEDEPAFIQATLDALGSNAW</sequence>
<dbReference type="PANTHER" id="PTHR42733:SF2">
    <property type="entry name" value="DJ-1_THIJ_PFPI FAMILY PROTEIN"/>
    <property type="match status" value="1"/>
</dbReference>
<keyword evidence="3" id="KW-0645">Protease</keyword>
<protein>
    <submittedName>
        <fullName evidence="3">Intracellular protease, PfpI family</fullName>
    </submittedName>
</protein>
<dbReference type="PANTHER" id="PTHR42733">
    <property type="entry name" value="DJ-1 PROTEIN"/>
    <property type="match status" value="1"/>
</dbReference>
<dbReference type="KEGG" id="palo:E6C60_1381"/>
<keyword evidence="3" id="KW-0378">Hydrolase</keyword>
<dbReference type="GO" id="GO:0006508">
    <property type="term" value="P:proteolysis"/>
    <property type="evidence" value="ECO:0007669"/>
    <property type="project" value="UniProtKB-KW"/>
</dbReference>
<dbReference type="InterPro" id="IPR029062">
    <property type="entry name" value="Class_I_gatase-like"/>
</dbReference>
<dbReference type="AlphaFoldDB" id="A0A4P8XHR8"/>
<organism evidence="3 4">
    <name type="scientific">Paenibacillus algicola</name>
    <dbReference type="NCBI Taxonomy" id="2565926"/>
    <lineage>
        <taxon>Bacteria</taxon>
        <taxon>Bacillati</taxon>
        <taxon>Bacillota</taxon>
        <taxon>Bacilli</taxon>
        <taxon>Bacillales</taxon>
        <taxon>Paenibacillaceae</taxon>
        <taxon>Paenibacillus</taxon>
    </lineage>
</organism>
<dbReference type="InterPro" id="IPR006286">
    <property type="entry name" value="C56_PfpI-like"/>
</dbReference>
<dbReference type="GO" id="GO:0008233">
    <property type="term" value="F:peptidase activity"/>
    <property type="evidence" value="ECO:0007669"/>
    <property type="project" value="UniProtKB-KW"/>
</dbReference>
<dbReference type="PROSITE" id="PS51276">
    <property type="entry name" value="PEPTIDASE_C56_PFPI"/>
    <property type="match status" value="1"/>
</dbReference>
<dbReference type="SUPFAM" id="SSF52317">
    <property type="entry name" value="Class I glutamine amidotransferase-like"/>
    <property type="match status" value="1"/>
</dbReference>
<dbReference type="Proteomes" id="UP000300879">
    <property type="component" value="Chromosome"/>
</dbReference>
<proteinExistence type="inferred from homology"/>
<evidence type="ECO:0000313" key="3">
    <source>
        <dbReference type="EMBL" id="QCT02097.1"/>
    </source>
</evidence>
<dbReference type="EMBL" id="CP040396">
    <property type="protein sequence ID" value="QCT02097.1"/>
    <property type="molecule type" value="Genomic_DNA"/>
</dbReference>
<feature type="domain" description="DJ-1/PfpI" evidence="2">
    <location>
        <begin position="5"/>
        <end position="168"/>
    </location>
</feature>
<dbReference type="RefSeq" id="WP_138225172.1">
    <property type="nucleotide sequence ID" value="NZ_CP040396.1"/>
</dbReference>
<dbReference type="Pfam" id="PF01965">
    <property type="entry name" value="DJ-1_PfpI"/>
    <property type="match status" value="1"/>
</dbReference>
<dbReference type="InterPro" id="IPR002818">
    <property type="entry name" value="DJ-1/PfpI"/>
</dbReference>
<keyword evidence="4" id="KW-1185">Reference proteome</keyword>
<accession>A0A4P8XHR8</accession>
<dbReference type="NCBIfam" id="TIGR01382">
    <property type="entry name" value="PfpI"/>
    <property type="match status" value="1"/>
</dbReference>
<dbReference type="OrthoDB" id="9792284at2"/>
<gene>
    <name evidence="3" type="ORF">E6C60_1381</name>
</gene>
<evidence type="ECO:0000259" key="2">
    <source>
        <dbReference type="Pfam" id="PF01965"/>
    </source>
</evidence>